<organism evidence="3 4">
    <name type="scientific">Neolewinella aurantiaca</name>
    <dbReference type="NCBI Taxonomy" id="2602767"/>
    <lineage>
        <taxon>Bacteria</taxon>
        <taxon>Pseudomonadati</taxon>
        <taxon>Bacteroidota</taxon>
        <taxon>Saprospiria</taxon>
        <taxon>Saprospirales</taxon>
        <taxon>Lewinellaceae</taxon>
        <taxon>Neolewinella</taxon>
    </lineage>
</organism>
<dbReference type="Proteomes" id="UP000321907">
    <property type="component" value="Unassembled WGS sequence"/>
</dbReference>
<evidence type="ECO:0000256" key="1">
    <source>
        <dbReference type="SAM" id="Coils"/>
    </source>
</evidence>
<dbReference type="OrthoDB" id="1467719at2"/>
<keyword evidence="1" id="KW-0175">Coiled coil</keyword>
<keyword evidence="2" id="KW-0472">Membrane</keyword>
<protein>
    <recommendedName>
        <fullName evidence="5">Septum formation initiator</fullName>
    </recommendedName>
</protein>
<feature type="transmembrane region" description="Helical" evidence="2">
    <location>
        <begin position="20"/>
        <end position="39"/>
    </location>
</feature>
<evidence type="ECO:0000313" key="3">
    <source>
        <dbReference type="EMBL" id="TXF88240.1"/>
    </source>
</evidence>
<reference evidence="3 4" key="1">
    <citation type="submission" date="2019-08" db="EMBL/GenBank/DDBJ databases">
        <title>Lewinella sp. strain SSH13 Genome sequencing and assembly.</title>
        <authorList>
            <person name="Kim I."/>
        </authorList>
    </citation>
    <scope>NUCLEOTIDE SEQUENCE [LARGE SCALE GENOMIC DNA]</scope>
    <source>
        <strain evidence="3 4">SSH13</strain>
    </source>
</reference>
<gene>
    <name evidence="3" type="ORF">FUA23_15630</name>
</gene>
<keyword evidence="2" id="KW-1133">Transmembrane helix</keyword>
<accession>A0A5C7FDH4</accession>
<proteinExistence type="predicted"/>
<dbReference type="EMBL" id="VOXD01000025">
    <property type="protein sequence ID" value="TXF88240.1"/>
    <property type="molecule type" value="Genomic_DNA"/>
</dbReference>
<evidence type="ECO:0008006" key="5">
    <source>
        <dbReference type="Google" id="ProtNLM"/>
    </source>
</evidence>
<name>A0A5C7FDH4_9BACT</name>
<dbReference type="AlphaFoldDB" id="A0A5C7FDH4"/>
<keyword evidence="4" id="KW-1185">Reference proteome</keyword>
<evidence type="ECO:0000313" key="4">
    <source>
        <dbReference type="Proteomes" id="UP000321907"/>
    </source>
</evidence>
<evidence type="ECO:0000256" key="2">
    <source>
        <dbReference type="SAM" id="Phobius"/>
    </source>
</evidence>
<comment type="caution">
    <text evidence="3">The sequence shown here is derived from an EMBL/GenBank/DDBJ whole genome shotgun (WGS) entry which is preliminary data.</text>
</comment>
<keyword evidence="2" id="KW-0812">Transmembrane</keyword>
<feature type="coiled-coil region" evidence="1">
    <location>
        <begin position="54"/>
        <end position="88"/>
    </location>
</feature>
<sequence>MALKKKKDPVGDLINKLPPYLRNRYFLALVAFTFFMVFIDRHDISTQFRLHSTVERLEGDLDRFDDLIDEAEAEKLDMETNRETFAREGYFMQKDDEDVFIIVEKDDE</sequence>